<dbReference type="Proteomes" id="UP000789390">
    <property type="component" value="Unassembled WGS sequence"/>
</dbReference>
<dbReference type="AlphaFoldDB" id="A0A8J2WCZ1"/>
<protein>
    <recommendedName>
        <fullName evidence="3">Leucine-rich melanocyte differentiation-associated protein-like</fullName>
    </recommendedName>
</protein>
<reference evidence="1" key="1">
    <citation type="submission" date="2021-11" db="EMBL/GenBank/DDBJ databases">
        <authorList>
            <person name="Schell T."/>
        </authorList>
    </citation>
    <scope>NUCLEOTIDE SEQUENCE</scope>
    <source>
        <strain evidence="1">M5</strain>
    </source>
</reference>
<evidence type="ECO:0000313" key="2">
    <source>
        <dbReference type="Proteomes" id="UP000789390"/>
    </source>
</evidence>
<evidence type="ECO:0008006" key="3">
    <source>
        <dbReference type="Google" id="ProtNLM"/>
    </source>
</evidence>
<dbReference type="Gene3D" id="3.80.10.10">
    <property type="entry name" value="Ribonuclease Inhibitor"/>
    <property type="match status" value="1"/>
</dbReference>
<dbReference type="PANTHER" id="PTHR46282">
    <property type="entry name" value="LEUCINE-RICH MELANOCYTE DIFFERENTIATION-ASSOCIATED PROTEIN"/>
    <property type="match status" value="1"/>
</dbReference>
<dbReference type="PANTHER" id="PTHR46282:SF2">
    <property type="entry name" value="LEUCINE-RICH MELANOCYTE DIFFERENTIATION-ASSOCIATED PROTEIN"/>
    <property type="match status" value="1"/>
</dbReference>
<dbReference type="InterPro" id="IPR043313">
    <property type="entry name" value="LRMDA"/>
</dbReference>
<dbReference type="FunFam" id="3.80.10.10:FF:000695">
    <property type="entry name" value="leucine-rich melanocyte differentiation-associated protein"/>
    <property type="match status" value="1"/>
</dbReference>
<dbReference type="SUPFAM" id="SSF52058">
    <property type="entry name" value="L domain-like"/>
    <property type="match status" value="1"/>
</dbReference>
<dbReference type="OrthoDB" id="272149at2759"/>
<comment type="caution">
    <text evidence="1">The sequence shown here is derived from an EMBL/GenBank/DDBJ whole genome shotgun (WGS) entry which is preliminary data.</text>
</comment>
<keyword evidence="2" id="KW-1185">Reference proteome</keyword>
<name>A0A8J2WCZ1_9CRUS</name>
<dbReference type="InterPro" id="IPR001611">
    <property type="entry name" value="Leu-rich_rpt"/>
</dbReference>
<dbReference type="PROSITE" id="PS51450">
    <property type="entry name" value="LRR"/>
    <property type="match status" value="1"/>
</dbReference>
<evidence type="ECO:0000313" key="1">
    <source>
        <dbReference type="EMBL" id="CAH0102212.1"/>
    </source>
</evidence>
<gene>
    <name evidence="1" type="ORF">DGAL_LOCUS4603</name>
</gene>
<accession>A0A8J2WCZ1</accession>
<dbReference type="InterPro" id="IPR032675">
    <property type="entry name" value="LRR_dom_sf"/>
</dbReference>
<proteinExistence type="predicted"/>
<dbReference type="Pfam" id="PF14580">
    <property type="entry name" value="LRR_9"/>
    <property type="match status" value="1"/>
</dbReference>
<sequence length="232" mass="26788">MEGVFYTMTDAELKCSGQNLRKLPQSTDLERSDIGQIKYLDLSYNKISTLHGLESYSSLETLILDCNKIGDDVEFPRCQTLTTVSLNKNQIADLDHLLQNLRKCAPKLRFLSLLGNYACPHQLMGLDYDDSDYHRYRCYVIYCLPTLKFLDSTPVTRAEEEEAILRGKYFRIVKPIVLQTQVKSIRQDQKDFIPLPPAKLNSTFHKGIYGACRYRYTGKNSEGNRFIRNHDL</sequence>
<dbReference type="EMBL" id="CAKKLH010000077">
    <property type="protein sequence ID" value="CAH0102212.1"/>
    <property type="molecule type" value="Genomic_DNA"/>
</dbReference>
<organism evidence="1 2">
    <name type="scientific">Daphnia galeata</name>
    <dbReference type="NCBI Taxonomy" id="27404"/>
    <lineage>
        <taxon>Eukaryota</taxon>
        <taxon>Metazoa</taxon>
        <taxon>Ecdysozoa</taxon>
        <taxon>Arthropoda</taxon>
        <taxon>Crustacea</taxon>
        <taxon>Branchiopoda</taxon>
        <taxon>Diplostraca</taxon>
        <taxon>Cladocera</taxon>
        <taxon>Anomopoda</taxon>
        <taxon>Daphniidae</taxon>
        <taxon>Daphnia</taxon>
    </lineage>
</organism>